<accession>F4S2V3</accession>
<evidence type="ECO:0000313" key="1">
    <source>
        <dbReference type="EMBL" id="EGG01007.1"/>
    </source>
</evidence>
<dbReference type="EMBL" id="GL883141">
    <property type="protein sequence ID" value="EGG01007.1"/>
    <property type="molecule type" value="Genomic_DNA"/>
</dbReference>
<proteinExistence type="predicted"/>
<dbReference type="Proteomes" id="UP000001072">
    <property type="component" value="Unassembled WGS sequence"/>
</dbReference>
<dbReference type="RefSeq" id="XP_007415607.1">
    <property type="nucleotide sequence ID" value="XM_007415545.1"/>
</dbReference>
<reference evidence="2" key="1">
    <citation type="journal article" date="2011" name="Proc. Natl. Acad. Sci. U.S.A.">
        <title>Obligate biotrophy features unraveled by the genomic analysis of rust fungi.</title>
        <authorList>
            <person name="Duplessis S."/>
            <person name="Cuomo C.A."/>
            <person name="Lin Y.-C."/>
            <person name="Aerts A."/>
            <person name="Tisserant E."/>
            <person name="Veneault-Fourrey C."/>
            <person name="Joly D.L."/>
            <person name="Hacquard S."/>
            <person name="Amselem J."/>
            <person name="Cantarel B.L."/>
            <person name="Chiu R."/>
            <person name="Coutinho P.M."/>
            <person name="Feau N."/>
            <person name="Field M."/>
            <person name="Frey P."/>
            <person name="Gelhaye E."/>
            <person name="Goldberg J."/>
            <person name="Grabherr M.G."/>
            <person name="Kodira C.D."/>
            <person name="Kohler A."/>
            <person name="Kuees U."/>
            <person name="Lindquist E.A."/>
            <person name="Lucas S.M."/>
            <person name="Mago R."/>
            <person name="Mauceli E."/>
            <person name="Morin E."/>
            <person name="Murat C."/>
            <person name="Pangilinan J.L."/>
            <person name="Park R."/>
            <person name="Pearson M."/>
            <person name="Quesneville H."/>
            <person name="Rouhier N."/>
            <person name="Sakthikumar S."/>
            <person name="Salamov A.A."/>
            <person name="Schmutz J."/>
            <person name="Selles B."/>
            <person name="Shapiro H."/>
            <person name="Tanguay P."/>
            <person name="Tuskan G.A."/>
            <person name="Henrissat B."/>
            <person name="Van de Peer Y."/>
            <person name="Rouze P."/>
            <person name="Ellis J.G."/>
            <person name="Dodds P.N."/>
            <person name="Schein J.E."/>
            <person name="Zhong S."/>
            <person name="Hamelin R.C."/>
            <person name="Grigoriev I.V."/>
            <person name="Szabo L.J."/>
            <person name="Martin F."/>
        </authorList>
    </citation>
    <scope>NUCLEOTIDE SEQUENCE [LARGE SCALE GENOMIC DNA]</scope>
    <source>
        <strain evidence="2">98AG31 / pathotype 3-4-7</strain>
    </source>
</reference>
<dbReference type="KEGG" id="mlr:MELLADRAFT_57468"/>
<dbReference type="VEuPathDB" id="FungiDB:MELLADRAFT_57468"/>
<protein>
    <submittedName>
        <fullName evidence="1">Uncharacterized protein</fullName>
    </submittedName>
</protein>
<name>F4S2V3_MELLP</name>
<dbReference type="GeneID" id="18929109"/>
<gene>
    <name evidence="1" type="ORF">MELLADRAFT_57468</name>
</gene>
<dbReference type="HOGENOM" id="CLU_2776449_0_0_1"/>
<dbReference type="InParanoid" id="F4S2V3"/>
<organism evidence="2">
    <name type="scientific">Melampsora larici-populina (strain 98AG31 / pathotype 3-4-7)</name>
    <name type="common">Poplar leaf rust fungus</name>
    <dbReference type="NCBI Taxonomy" id="747676"/>
    <lineage>
        <taxon>Eukaryota</taxon>
        <taxon>Fungi</taxon>
        <taxon>Dikarya</taxon>
        <taxon>Basidiomycota</taxon>
        <taxon>Pucciniomycotina</taxon>
        <taxon>Pucciniomycetes</taxon>
        <taxon>Pucciniales</taxon>
        <taxon>Melampsoraceae</taxon>
        <taxon>Melampsora</taxon>
    </lineage>
</organism>
<dbReference type="AlphaFoldDB" id="F4S2V3"/>
<sequence length="69" mass="8236">MQLRKTNIQQRLYNADIAELSLAVEQLPSKEIILLEKNTKLNENGRKKEIRKHNKIHHYSCRKAPKERK</sequence>
<evidence type="ECO:0000313" key="2">
    <source>
        <dbReference type="Proteomes" id="UP000001072"/>
    </source>
</evidence>
<keyword evidence="2" id="KW-1185">Reference proteome</keyword>